<reference evidence="4" key="1">
    <citation type="submission" date="2018-01" db="EMBL/GenBank/DDBJ databases">
        <authorList>
            <person name="Mao J.F."/>
        </authorList>
    </citation>
    <scope>NUCLEOTIDE SEQUENCE</scope>
    <source>
        <strain evidence="4">Huo1</strain>
        <tissue evidence="4">Leaf</tissue>
    </source>
</reference>
<dbReference type="InterPro" id="IPR033443">
    <property type="entry name" value="PROP1-like_PPR_dom"/>
</dbReference>
<evidence type="ECO:0000313" key="4">
    <source>
        <dbReference type="EMBL" id="KAG6401604.1"/>
    </source>
</evidence>
<evidence type="ECO:0000256" key="1">
    <source>
        <dbReference type="ARBA" id="ARBA00007535"/>
    </source>
</evidence>
<dbReference type="PANTHER" id="PTHR13547:SF13">
    <property type="entry name" value="PROTEINACEOUS RNASE P 2"/>
    <property type="match status" value="1"/>
</dbReference>
<keyword evidence="2" id="KW-0677">Repeat</keyword>
<evidence type="ECO:0000256" key="2">
    <source>
        <dbReference type="ARBA" id="ARBA00022737"/>
    </source>
</evidence>
<dbReference type="Gene3D" id="1.25.40.10">
    <property type="entry name" value="Tetratricopeptide repeat domain"/>
    <property type="match status" value="1"/>
</dbReference>
<gene>
    <name evidence="4" type="ORF">SASPL_138468</name>
</gene>
<keyword evidence="5" id="KW-1185">Reference proteome</keyword>
<dbReference type="AlphaFoldDB" id="A0A8X8WWQ9"/>
<organism evidence="4">
    <name type="scientific">Salvia splendens</name>
    <name type="common">Scarlet sage</name>
    <dbReference type="NCBI Taxonomy" id="180675"/>
    <lineage>
        <taxon>Eukaryota</taxon>
        <taxon>Viridiplantae</taxon>
        <taxon>Streptophyta</taxon>
        <taxon>Embryophyta</taxon>
        <taxon>Tracheophyta</taxon>
        <taxon>Spermatophyta</taxon>
        <taxon>Magnoliopsida</taxon>
        <taxon>eudicotyledons</taxon>
        <taxon>Gunneridae</taxon>
        <taxon>Pentapetalae</taxon>
        <taxon>asterids</taxon>
        <taxon>lamiids</taxon>
        <taxon>Lamiales</taxon>
        <taxon>Lamiaceae</taxon>
        <taxon>Nepetoideae</taxon>
        <taxon>Mentheae</taxon>
        <taxon>Salviinae</taxon>
        <taxon>Salvia</taxon>
        <taxon>Salvia subgen. Calosphace</taxon>
        <taxon>core Calosphace</taxon>
    </lineage>
</organism>
<evidence type="ECO:0000259" key="3">
    <source>
        <dbReference type="Pfam" id="PF17177"/>
    </source>
</evidence>
<dbReference type="GO" id="GO:0001682">
    <property type="term" value="P:tRNA 5'-leader removal"/>
    <property type="evidence" value="ECO:0007669"/>
    <property type="project" value="TreeGrafter"/>
</dbReference>
<name>A0A8X8WWQ9_SALSN</name>
<dbReference type="Pfam" id="PF22099">
    <property type="entry name" value="MRS2-like"/>
    <property type="match status" value="1"/>
</dbReference>
<dbReference type="PANTHER" id="PTHR13547">
    <property type="match status" value="1"/>
</dbReference>
<dbReference type="FunFam" id="2.40.128.330:FF:000001">
    <property type="entry name" value="Magnesium transporter MRS2-1"/>
    <property type="match status" value="1"/>
</dbReference>
<dbReference type="GO" id="GO:0004526">
    <property type="term" value="F:ribonuclease P activity"/>
    <property type="evidence" value="ECO:0007669"/>
    <property type="project" value="TreeGrafter"/>
</dbReference>
<accession>A0A8X8WWQ9</accession>
<evidence type="ECO:0000313" key="5">
    <source>
        <dbReference type="Proteomes" id="UP000298416"/>
    </source>
</evidence>
<sequence>MSNQNTRRKKQKQTPESQFRCTLDQCSKSKDLSAAITLYESSSSPTLTLNNLNSLLYICSEALSNSNTRQSAIDFGFKLFRNHNNENLKPNEATLTAVARLAAANGDYAFDLAKSVMKQCAAPKLRTFTPALNCFCGVGAADRAYEVEEHVVSAGPQMERALPALNFKEFKEWLEQHSEYETLVDETNIGLYQQNFAHGGFSITQLDAVVKEVHRKTQKQPLVVLHRKRCSHYSENADEQAGNWSWKEGEIKEARSAMLEKGKPLLRPLRKKAAGVRSWLLLDSTGQAQVVEVGKHAIMRRTGLPARDLRILDPLLSYPSTVLGRKRAIVINLEHIKAIITAQEVFLLKSKDPSVIPFVDELQRMIPRHHQAVKSQTAAGVSMEVG</sequence>
<dbReference type="Pfam" id="PF17177">
    <property type="entry name" value="PPR_long"/>
    <property type="match status" value="1"/>
</dbReference>
<dbReference type="Proteomes" id="UP000298416">
    <property type="component" value="Unassembled WGS sequence"/>
</dbReference>
<feature type="domain" description="PROP1-like PPR" evidence="3">
    <location>
        <begin position="7"/>
        <end position="159"/>
    </location>
</feature>
<comment type="similarity">
    <text evidence="1">Belongs to the CorA metal ion transporter (MIT) (TC 1.A.35.5) family.</text>
</comment>
<dbReference type="GO" id="GO:0015095">
    <property type="term" value="F:magnesium ion transmembrane transporter activity"/>
    <property type="evidence" value="ECO:0007669"/>
    <property type="project" value="UniProtKB-ARBA"/>
</dbReference>
<comment type="caution">
    <text evidence="4">The sequence shown here is derived from an EMBL/GenBank/DDBJ whole genome shotgun (WGS) entry which is preliminary data.</text>
</comment>
<dbReference type="InterPro" id="IPR039204">
    <property type="entry name" value="MRS2-like"/>
</dbReference>
<dbReference type="Gene3D" id="2.40.128.330">
    <property type="match status" value="1"/>
</dbReference>
<protein>
    <recommendedName>
        <fullName evidence="3">PROP1-like PPR domain-containing protein</fullName>
    </recommendedName>
</protein>
<dbReference type="InterPro" id="IPR011990">
    <property type="entry name" value="TPR-like_helical_dom_sf"/>
</dbReference>
<dbReference type="EMBL" id="PNBA02000014">
    <property type="protein sequence ID" value="KAG6401604.1"/>
    <property type="molecule type" value="Genomic_DNA"/>
</dbReference>
<proteinExistence type="inferred from homology"/>
<reference evidence="4" key="2">
    <citation type="submission" date="2020-08" db="EMBL/GenBank/DDBJ databases">
        <title>Plant Genome Project.</title>
        <authorList>
            <person name="Zhang R.-G."/>
        </authorList>
    </citation>
    <scope>NUCLEOTIDE SEQUENCE</scope>
    <source>
        <strain evidence="4">Huo1</strain>
        <tissue evidence="4">Leaf</tissue>
    </source>
</reference>